<dbReference type="GeneID" id="9689381"/>
<proteinExistence type="predicted"/>
<evidence type="ECO:0000313" key="2">
    <source>
        <dbReference type="EMBL" id="EEH51562.1"/>
    </source>
</evidence>
<dbReference type="KEGG" id="mpp:MICPUCDRAFT_53775"/>
<dbReference type="EMBL" id="GG663750">
    <property type="protein sequence ID" value="EEH51562.1"/>
    <property type="molecule type" value="Genomic_DNA"/>
</dbReference>
<evidence type="ECO:0000313" key="3">
    <source>
        <dbReference type="Proteomes" id="UP000001876"/>
    </source>
</evidence>
<feature type="region of interest" description="Disordered" evidence="1">
    <location>
        <begin position="209"/>
        <end position="228"/>
    </location>
</feature>
<keyword evidence="3" id="KW-1185">Reference proteome</keyword>
<organism evidence="3">
    <name type="scientific">Micromonas pusilla (strain CCMP1545)</name>
    <name type="common">Picoplanktonic green alga</name>
    <dbReference type="NCBI Taxonomy" id="564608"/>
    <lineage>
        <taxon>Eukaryota</taxon>
        <taxon>Viridiplantae</taxon>
        <taxon>Chlorophyta</taxon>
        <taxon>Mamiellophyceae</taxon>
        <taxon>Mamiellales</taxon>
        <taxon>Mamiellaceae</taxon>
        <taxon>Micromonas</taxon>
    </lineage>
</organism>
<dbReference type="Proteomes" id="UP000001876">
    <property type="component" value="Unassembled WGS sequence"/>
</dbReference>
<feature type="region of interest" description="Disordered" evidence="1">
    <location>
        <begin position="267"/>
        <end position="296"/>
    </location>
</feature>
<dbReference type="RefSeq" id="XP_003063940.1">
    <property type="nucleotide sequence ID" value="XM_003063894.1"/>
</dbReference>
<gene>
    <name evidence="2" type="ORF">MICPUCDRAFT_53775</name>
</gene>
<sequence>MASDDPPDALTALLGRAGALLDASPTGDALTKLADANPEASTLSDALLVSRDRETALRAELSALKAAQKKKDDEARKLRGELARATGKPAVRTRDVVDPEHGRRDIAAELRALASGRSVALPASGVIADGAQTQREKEARARARKKRVEQLTIPTRGANAHASSVLAVREKEAKRLREARAKHFERVKPAKLASSMGATLPARVDAQPSARAIRAKERPRRREDVDGAAGVARPLRPWRCNPSVDYDVNDPLSEQFRDFQRAMWAKSFATGEPGNGQGDGVTKNVKKKKQPWSDVDRAKYPSFKSWLRSHPDNFNAR</sequence>
<feature type="compositionally biased region" description="Basic and acidic residues" evidence="1">
    <location>
        <begin position="214"/>
        <end position="225"/>
    </location>
</feature>
<protein>
    <submittedName>
        <fullName evidence="2">Predicted protein</fullName>
    </submittedName>
</protein>
<evidence type="ECO:0000256" key="1">
    <source>
        <dbReference type="SAM" id="MobiDB-lite"/>
    </source>
</evidence>
<name>C1N7P1_MICPC</name>
<reference evidence="2 3" key="1">
    <citation type="journal article" date="2009" name="Science">
        <title>Green evolution and dynamic adaptations revealed by genomes of the marine picoeukaryotes Micromonas.</title>
        <authorList>
            <person name="Worden A.Z."/>
            <person name="Lee J.H."/>
            <person name="Mock T."/>
            <person name="Rouze P."/>
            <person name="Simmons M.P."/>
            <person name="Aerts A.L."/>
            <person name="Allen A.E."/>
            <person name="Cuvelier M.L."/>
            <person name="Derelle E."/>
            <person name="Everett M.V."/>
            <person name="Foulon E."/>
            <person name="Grimwood J."/>
            <person name="Gundlach H."/>
            <person name="Henrissat B."/>
            <person name="Napoli C."/>
            <person name="McDonald S.M."/>
            <person name="Parker M.S."/>
            <person name="Rombauts S."/>
            <person name="Salamov A."/>
            <person name="Von Dassow P."/>
            <person name="Badger J.H."/>
            <person name="Coutinho P.M."/>
            <person name="Demir E."/>
            <person name="Dubchak I."/>
            <person name="Gentemann C."/>
            <person name="Eikrem W."/>
            <person name="Gready J.E."/>
            <person name="John U."/>
            <person name="Lanier W."/>
            <person name="Lindquist E.A."/>
            <person name="Lucas S."/>
            <person name="Mayer K.F."/>
            <person name="Moreau H."/>
            <person name="Not F."/>
            <person name="Otillar R."/>
            <person name="Panaud O."/>
            <person name="Pangilinan J."/>
            <person name="Paulsen I."/>
            <person name="Piegu B."/>
            <person name="Poliakov A."/>
            <person name="Robbens S."/>
            <person name="Schmutz J."/>
            <person name="Toulza E."/>
            <person name="Wyss T."/>
            <person name="Zelensky A."/>
            <person name="Zhou K."/>
            <person name="Armbrust E.V."/>
            <person name="Bhattacharya D."/>
            <person name="Goodenough U.W."/>
            <person name="Van de Peer Y."/>
            <person name="Grigoriev I.V."/>
        </authorList>
    </citation>
    <scope>NUCLEOTIDE SEQUENCE [LARGE SCALE GENOMIC DNA]</scope>
    <source>
        <strain evidence="2 3">CCMP1545</strain>
    </source>
</reference>
<dbReference type="AlphaFoldDB" id="C1N7P1"/>
<accession>C1N7P1</accession>